<dbReference type="PANTHER" id="PTHR21310">
    <property type="entry name" value="AMINOGLYCOSIDE PHOSPHOTRANSFERASE-RELATED-RELATED"/>
    <property type="match status" value="1"/>
</dbReference>
<proteinExistence type="predicted"/>
<dbReference type="PANTHER" id="PTHR21310:SF42">
    <property type="entry name" value="BIFUNCTIONAL AAC_APH"/>
    <property type="match status" value="1"/>
</dbReference>
<protein>
    <submittedName>
        <fullName evidence="2">Aminoglycoside phosphotransferase (APT) family kinase protein</fullName>
    </submittedName>
</protein>
<dbReference type="GO" id="GO:0016301">
    <property type="term" value="F:kinase activity"/>
    <property type="evidence" value="ECO:0007669"/>
    <property type="project" value="UniProtKB-KW"/>
</dbReference>
<evidence type="ECO:0000313" key="2">
    <source>
        <dbReference type="EMBL" id="TDV51915.1"/>
    </source>
</evidence>
<evidence type="ECO:0000259" key="1">
    <source>
        <dbReference type="Pfam" id="PF01636"/>
    </source>
</evidence>
<dbReference type="Proteomes" id="UP000294927">
    <property type="component" value="Unassembled WGS sequence"/>
</dbReference>
<gene>
    <name evidence="2" type="ORF">CLV71_10544</name>
</gene>
<dbReference type="Pfam" id="PF01636">
    <property type="entry name" value="APH"/>
    <property type="match status" value="1"/>
</dbReference>
<feature type="domain" description="Aminoglycoside phosphotransferase" evidence="1">
    <location>
        <begin position="39"/>
        <end position="258"/>
    </location>
</feature>
<sequence>MIVGVRMHADEADIDVALVTRLVAAQFPDWAGLPVEPVASSGTDNAMFRLGDDLAVRLPRIAGAAGNVAAEREWVPRLAPHLPVAVPEPVGVGTPTGDYPYPWTVCRWLPGTNPVAGEPGLAHDLAAFVTALRRVDPAGAPKAGRGMPLATRDAPTRAAIAASEGLADTAAITAVWDDALRVPPRTGPQAWAHADLSPGNLLVRDGRLAAVIDWGAAGVGDPTVDLIVAWNLLPAAERRAFRDALDVDDDTWRRGRGWALSISVIQLPYYQHTNPALAANSRHVLTEILAD</sequence>
<comment type="caution">
    <text evidence="2">The sequence shown here is derived from an EMBL/GenBank/DDBJ whole genome shotgun (WGS) entry which is preliminary data.</text>
</comment>
<dbReference type="Gene3D" id="3.30.200.20">
    <property type="entry name" value="Phosphorylase Kinase, domain 1"/>
    <property type="match status" value="1"/>
</dbReference>
<name>A0A4R7VR37_9PSEU</name>
<reference evidence="2 3" key="1">
    <citation type="submission" date="2019-03" db="EMBL/GenBank/DDBJ databases">
        <title>Genomic Encyclopedia of Archaeal and Bacterial Type Strains, Phase II (KMG-II): from individual species to whole genera.</title>
        <authorList>
            <person name="Goeker M."/>
        </authorList>
    </citation>
    <scope>NUCLEOTIDE SEQUENCE [LARGE SCALE GENOMIC DNA]</scope>
    <source>
        <strain evidence="2 3">DSM 45499</strain>
    </source>
</reference>
<evidence type="ECO:0000313" key="3">
    <source>
        <dbReference type="Proteomes" id="UP000294927"/>
    </source>
</evidence>
<dbReference type="SUPFAM" id="SSF56112">
    <property type="entry name" value="Protein kinase-like (PK-like)"/>
    <property type="match status" value="1"/>
</dbReference>
<keyword evidence="3" id="KW-1185">Reference proteome</keyword>
<dbReference type="InterPro" id="IPR051678">
    <property type="entry name" value="AGP_Transferase"/>
</dbReference>
<keyword evidence="2" id="KW-0808">Transferase</keyword>
<keyword evidence="2" id="KW-0418">Kinase</keyword>
<dbReference type="EMBL" id="SOCP01000005">
    <property type="protein sequence ID" value="TDV51915.1"/>
    <property type="molecule type" value="Genomic_DNA"/>
</dbReference>
<dbReference type="InterPro" id="IPR002575">
    <property type="entry name" value="Aminoglycoside_PTrfase"/>
</dbReference>
<organism evidence="2 3">
    <name type="scientific">Actinophytocola oryzae</name>
    <dbReference type="NCBI Taxonomy" id="502181"/>
    <lineage>
        <taxon>Bacteria</taxon>
        <taxon>Bacillati</taxon>
        <taxon>Actinomycetota</taxon>
        <taxon>Actinomycetes</taxon>
        <taxon>Pseudonocardiales</taxon>
        <taxon>Pseudonocardiaceae</taxon>
    </lineage>
</organism>
<dbReference type="Gene3D" id="3.90.1200.10">
    <property type="match status" value="1"/>
</dbReference>
<dbReference type="InterPro" id="IPR011009">
    <property type="entry name" value="Kinase-like_dom_sf"/>
</dbReference>
<accession>A0A4R7VR37</accession>
<dbReference type="CDD" id="cd05155">
    <property type="entry name" value="APH_ChoK_like_1"/>
    <property type="match status" value="1"/>
</dbReference>
<dbReference type="AlphaFoldDB" id="A0A4R7VR37"/>